<dbReference type="EMBL" id="DTPE01000078">
    <property type="protein sequence ID" value="HGE74858.1"/>
    <property type="molecule type" value="Genomic_DNA"/>
</dbReference>
<proteinExistence type="predicted"/>
<dbReference type="AlphaFoldDB" id="A0A7V3RE05"/>
<name>A0A7V3RE05_9BACT</name>
<accession>A0A7V3RE05</accession>
<protein>
    <submittedName>
        <fullName evidence="1">Uncharacterized protein</fullName>
    </submittedName>
</protein>
<sequence>MKKVILFFVIVFFVFGITFSMPVSNISISLGPSISNQSLGLTSAVDMTLSFWVAHVESHFSFNTSFANNTLLFTSIDASQLFKYVDFNWDVFRIEYGATNTHSSQFYTPWDIGTSNNDSSIYNSWTIGPYLPGWTFMIKGEAGNNSLTFAYDRGGYFARFNGLFYIDSFWYANTFLLTGGLDKIFLTGGISNGAYTVGVSGNYGAFSNSLMAFSSPVDIFPNVVHQVPSSFLWLSAYKDQNFYALMGMTENEIRFQGLFSFDMMDGNGQLSFSGYYVKNGFIPEYGSSESFQFTKTIFQNGSFFLDASWNGSVNIWSGLTWRF</sequence>
<gene>
    <name evidence="1" type="ORF">ENX73_01880</name>
</gene>
<comment type="caution">
    <text evidence="1">The sequence shown here is derived from an EMBL/GenBank/DDBJ whole genome shotgun (WGS) entry which is preliminary data.</text>
</comment>
<reference evidence="1" key="1">
    <citation type="journal article" date="2020" name="mSystems">
        <title>Genome- and Community-Level Interaction Insights into Carbon Utilization and Element Cycling Functions of Hydrothermarchaeota in Hydrothermal Sediment.</title>
        <authorList>
            <person name="Zhou Z."/>
            <person name="Liu Y."/>
            <person name="Xu W."/>
            <person name="Pan J."/>
            <person name="Luo Z.H."/>
            <person name="Li M."/>
        </authorList>
    </citation>
    <scope>NUCLEOTIDE SEQUENCE [LARGE SCALE GENOMIC DNA]</scope>
    <source>
        <strain evidence="1">SpSt-966</strain>
    </source>
</reference>
<organism evidence="1">
    <name type="scientific">Mesoaciditoga lauensis</name>
    <dbReference type="NCBI Taxonomy" id="1495039"/>
    <lineage>
        <taxon>Bacteria</taxon>
        <taxon>Thermotogati</taxon>
        <taxon>Thermotogota</taxon>
        <taxon>Thermotogae</taxon>
        <taxon>Mesoaciditogales</taxon>
        <taxon>Mesoaciditogaceae</taxon>
        <taxon>Mesoaciditoga</taxon>
    </lineage>
</organism>
<evidence type="ECO:0000313" key="1">
    <source>
        <dbReference type="EMBL" id="HGE74858.1"/>
    </source>
</evidence>